<accession>A0A8X6PE08</accession>
<comment type="caution">
    <text evidence="1">The sequence shown here is derived from an EMBL/GenBank/DDBJ whole genome shotgun (WGS) entry which is preliminary data.</text>
</comment>
<gene>
    <name evidence="1" type="ORF">NPIL_272651</name>
</gene>
<evidence type="ECO:0000313" key="2">
    <source>
        <dbReference type="Proteomes" id="UP000887013"/>
    </source>
</evidence>
<keyword evidence="2" id="KW-1185">Reference proteome</keyword>
<sequence>MFYHFRRDYIILTEMQHRVDVVEISCSSDAPGASVTLRAPQEIWRNRTMPSTLKAIGELATPTNTLPINILCFLNPEADVFDTVNVTMAHPMLDDHFGASKLLNDPEKGLKWALFVWPLRPVGRRRDFSLPLFAPTPPSLNLRLTGKPYRQSEIDNID</sequence>
<evidence type="ECO:0000313" key="1">
    <source>
        <dbReference type="EMBL" id="GFT65203.1"/>
    </source>
</evidence>
<reference evidence="1" key="1">
    <citation type="submission" date="2020-08" db="EMBL/GenBank/DDBJ databases">
        <title>Multicomponent nature underlies the extraordinary mechanical properties of spider dragline silk.</title>
        <authorList>
            <person name="Kono N."/>
            <person name="Nakamura H."/>
            <person name="Mori M."/>
            <person name="Yoshida Y."/>
            <person name="Ohtoshi R."/>
            <person name="Malay A.D."/>
            <person name="Moran D.A.P."/>
            <person name="Tomita M."/>
            <person name="Numata K."/>
            <person name="Arakawa K."/>
        </authorList>
    </citation>
    <scope>NUCLEOTIDE SEQUENCE</scope>
</reference>
<dbReference type="EMBL" id="BMAW01019781">
    <property type="protein sequence ID" value="GFT65203.1"/>
    <property type="molecule type" value="Genomic_DNA"/>
</dbReference>
<organism evidence="1 2">
    <name type="scientific">Nephila pilipes</name>
    <name type="common">Giant wood spider</name>
    <name type="synonym">Nephila maculata</name>
    <dbReference type="NCBI Taxonomy" id="299642"/>
    <lineage>
        <taxon>Eukaryota</taxon>
        <taxon>Metazoa</taxon>
        <taxon>Ecdysozoa</taxon>
        <taxon>Arthropoda</taxon>
        <taxon>Chelicerata</taxon>
        <taxon>Arachnida</taxon>
        <taxon>Araneae</taxon>
        <taxon>Araneomorphae</taxon>
        <taxon>Entelegynae</taxon>
        <taxon>Araneoidea</taxon>
        <taxon>Nephilidae</taxon>
        <taxon>Nephila</taxon>
    </lineage>
</organism>
<protein>
    <submittedName>
        <fullName evidence="1">Uncharacterized protein</fullName>
    </submittedName>
</protein>
<dbReference type="Proteomes" id="UP000887013">
    <property type="component" value="Unassembled WGS sequence"/>
</dbReference>
<name>A0A8X6PE08_NEPPI</name>
<dbReference type="AlphaFoldDB" id="A0A8X6PE08"/>
<proteinExistence type="predicted"/>